<dbReference type="SUPFAM" id="SSF50969">
    <property type="entry name" value="YVTN repeat-like/Quinoprotein amine dehydrogenase"/>
    <property type="match status" value="1"/>
</dbReference>
<name>A0A8B6HNR3_MYTGA</name>
<dbReference type="CDD" id="cd19757">
    <property type="entry name" value="Bbox1"/>
    <property type="match status" value="1"/>
</dbReference>
<reference evidence="4" key="1">
    <citation type="submission" date="2018-11" db="EMBL/GenBank/DDBJ databases">
        <authorList>
            <person name="Alioto T."/>
            <person name="Alioto T."/>
        </authorList>
    </citation>
    <scope>NUCLEOTIDE SEQUENCE</scope>
</reference>
<proteinExistence type="predicted"/>
<dbReference type="Proteomes" id="UP000596742">
    <property type="component" value="Unassembled WGS sequence"/>
</dbReference>
<dbReference type="OrthoDB" id="265776at2759"/>
<feature type="coiled-coil region" evidence="2">
    <location>
        <begin position="111"/>
        <end position="167"/>
    </location>
</feature>
<dbReference type="PANTHER" id="PTHR25462">
    <property type="entry name" value="BONUS, ISOFORM C-RELATED"/>
    <property type="match status" value="1"/>
</dbReference>
<keyword evidence="2" id="KW-0175">Coiled coil</keyword>
<feature type="domain" description="B box-type" evidence="3">
    <location>
        <begin position="4"/>
        <end position="54"/>
    </location>
</feature>
<dbReference type="Gene3D" id="3.30.160.60">
    <property type="entry name" value="Classic Zinc Finger"/>
    <property type="match status" value="1"/>
</dbReference>
<dbReference type="InterPro" id="IPR000315">
    <property type="entry name" value="Znf_B-box"/>
</dbReference>
<dbReference type="EMBL" id="UYJE01010370">
    <property type="protein sequence ID" value="VDI82532.1"/>
    <property type="molecule type" value="Genomic_DNA"/>
</dbReference>
<dbReference type="PROSITE" id="PS50119">
    <property type="entry name" value="ZF_BBOX"/>
    <property type="match status" value="1"/>
</dbReference>
<accession>A0A8B6HNR3</accession>
<dbReference type="AlphaFoldDB" id="A0A8B6HNR3"/>
<evidence type="ECO:0000313" key="5">
    <source>
        <dbReference type="Proteomes" id="UP000596742"/>
    </source>
</evidence>
<keyword evidence="1" id="KW-0862">Zinc</keyword>
<keyword evidence="1" id="KW-0479">Metal-binding</keyword>
<protein>
    <recommendedName>
        <fullName evidence="3">B box-type domain-containing protein</fullName>
    </recommendedName>
</protein>
<gene>
    <name evidence="4" type="ORF">MGAL_10B051114</name>
</gene>
<dbReference type="GO" id="GO:0008270">
    <property type="term" value="F:zinc ion binding"/>
    <property type="evidence" value="ECO:0007669"/>
    <property type="project" value="UniProtKB-KW"/>
</dbReference>
<dbReference type="InterPro" id="IPR011044">
    <property type="entry name" value="Quino_amine_DH_bsu"/>
</dbReference>
<dbReference type="InterPro" id="IPR047153">
    <property type="entry name" value="TRIM45/56/19-like"/>
</dbReference>
<evidence type="ECO:0000256" key="1">
    <source>
        <dbReference type="PROSITE-ProRule" id="PRU00024"/>
    </source>
</evidence>
<dbReference type="Pfam" id="PF22586">
    <property type="entry name" value="ANCHR-like_BBOX"/>
    <property type="match status" value="1"/>
</dbReference>
<organism evidence="4 5">
    <name type="scientific">Mytilus galloprovincialis</name>
    <name type="common">Mediterranean mussel</name>
    <dbReference type="NCBI Taxonomy" id="29158"/>
    <lineage>
        <taxon>Eukaryota</taxon>
        <taxon>Metazoa</taxon>
        <taxon>Spiralia</taxon>
        <taxon>Lophotrochozoa</taxon>
        <taxon>Mollusca</taxon>
        <taxon>Bivalvia</taxon>
        <taxon>Autobranchia</taxon>
        <taxon>Pteriomorphia</taxon>
        <taxon>Mytilida</taxon>
        <taxon>Mytiloidea</taxon>
        <taxon>Mytilidae</taxon>
        <taxon>Mytilinae</taxon>
        <taxon>Mytilus</taxon>
    </lineage>
</organism>
<dbReference type="PANTHER" id="PTHR25462:SF296">
    <property type="entry name" value="MEIOTIC P26, ISOFORM F"/>
    <property type="match status" value="1"/>
</dbReference>
<evidence type="ECO:0000313" key="4">
    <source>
        <dbReference type="EMBL" id="VDI82532.1"/>
    </source>
</evidence>
<keyword evidence="1" id="KW-0863">Zinc-finger</keyword>
<sequence>MATASRTFCGVCETQHVAKEAAFWCPECDEGICTSCGKHHRASKGTRNHEITSIYNYKQIPPTIACINQYCPEHDKKFQHFCSQHEKLCCPLCITTCHKKCDLFAIDFKLFDIMEQSLKEMKNNIDRIVKDRKQNLEEIKQQRLRFQAEIKEIRDKINIHLDKLEQEILQDIEAAEQNVMSQIKRCVFKVSDHEKTIDELPNSLSATKSFATDLQTFFGGKVLDAKIQSEERFMVSLLEDRSLQQINLQCRMDDKMWDILSMTQIGDIYVVTKPPAITIKTDRENQAQKILPPISKTIDHINLISLKRFEVSKGKKRIAIAGCTIMPSGNIVFVDQNNDRLIIHNENGLFVCEIPVSHWPVGVTWIDKNTVAVTHNAEPNHIEIVNIVNKKIVNQIKTSNLCYGITNEKGELIYYEKGRGIQTADVNSKNTATTVVKVDGKYAWNYVTISKGKIYHTNSETGIVTCYRCFTGQKVWEIQRRISCGIGLWNSS</sequence>
<dbReference type="Gene3D" id="2.120.10.30">
    <property type="entry name" value="TolB, C-terminal domain"/>
    <property type="match status" value="1"/>
</dbReference>
<evidence type="ECO:0000259" key="3">
    <source>
        <dbReference type="PROSITE" id="PS50119"/>
    </source>
</evidence>
<comment type="caution">
    <text evidence="4">The sequence shown here is derived from an EMBL/GenBank/DDBJ whole genome shotgun (WGS) entry which is preliminary data.</text>
</comment>
<evidence type="ECO:0000256" key="2">
    <source>
        <dbReference type="SAM" id="Coils"/>
    </source>
</evidence>
<keyword evidence="5" id="KW-1185">Reference proteome</keyword>
<dbReference type="InterPro" id="IPR011042">
    <property type="entry name" value="6-blade_b-propeller_TolB-like"/>
</dbReference>